<name>A0AA45WPF5_9AQUI</name>
<evidence type="ECO:0000313" key="3">
    <source>
        <dbReference type="Proteomes" id="UP001157947"/>
    </source>
</evidence>
<keyword evidence="1" id="KW-1133">Transmembrane helix</keyword>
<gene>
    <name evidence="2" type="ORF">SAMN06264868_12231</name>
</gene>
<feature type="transmembrane region" description="Helical" evidence="1">
    <location>
        <begin position="186"/>
        <end position="203"/>
    </location>
</feature>
<feature type="transmembrane region" description="Helical" evidence="1">
    <location>
        <begin position="132"/>
        <end position="156"/>
    </location>
</feature>
<feature type="transmembrane region" description="Helical" evidence="1">
    <location>
        <begin position="106"/>
        <end position="126"/>
    </location>
</feature>
<sequence length="417" mass="48190">MESIKKKENILIILLASAYISISLFEIFIILFLIWELYLVAKKEIKPRGVLTVPLFTIMVPSIASTLIYGKLKDLSGVLNQNFFFISYFMKDIFNPTTELFKKLNTLVIIFCSIEAVVTFYNYFVLKVEKPIWGGVFEVGIIFALGSISAFIMFLIEKDKKFKVIYFALFIIFTGFVFLTGKRNPILGIIFIYLITLVKLLRLANINRKFIIAVLSSVLILFVAGNIYAFYKFPKYQIMFRIITFDKTLTQEELNEFSSARWEIGKKGIEVIEKDIKNRDFLPLLIGHGYNSGYYLEPPSPVGRTYESIFLISELIQKGLIGLFGILLFMYLYFKFILTIKINDLQNFIAWSFAVFPTYFLIGGIFSGMWDAILPLYILLFGLSERFYSMNNEKNSLVYTAIIKKQEEISKGNKDIN</sequence>
<organism evidence="2 3">
    <name type="scientific">Venenivibrio stagnispumantis</name>
    <dbReference type="NCBI Taxonomy" id="407998"/>
    <lineage>
        <taxon>Bacteria</taxon>
        <taxon>Pseudomonadati</taxon>
        <taxon>Aquificota</taxon>
        <taxon>Aquificia</taxon>
        <taxon>Aquificales</taxon>
        <taxon>Hydrogenothermaceae</taxon>
        <taxon>Venenivibrio</taxon>
    </lineage>
</organism>
<proteinExistence type="predicted"/>
<dbReference type="Proteomes" id="UP001157947">
    <property type="component" value="Unassembled WGS sequence"/>
</dbReference>
<feature type="transmembrane region" description="Helical" evidence="1">
    <location>
        <begin position="210"/>
        <end position="231"/>
    </location>
</feature>
<dbReference type="RefSeq" id="WP_265135027.1">
    <property type="nucleotide sequence ID" value="NZ_FXTX01000022.1"/>
</dbReference>
<reference evidence="2" key="1">
    <citation type="submission" date="2017-05" db="EMBL/GenBank/DDBJ databases">
        <authorList>
            <person name="Varghese N."/>
            <person name="Submissions S."/>
        </authorList>
    </citation>
    <scope>NUCLEOTIDE SEQUENCE</scope>
    <source>
        <strain evidence="2">DSM 18763</strain>
    </source>
</reference>
<feature type="transmembrane region" description="Helical" evidence="1">
    <location>
        <begin position="50"/>
        <end position="69"/>
    </location>
</feature>
<evidence type="ECO:0000313" key="2">
    <source>
        <dbReference type="EMBL" id="SMP21195.1"/>
    </source>
</evidence>
<feature type="transmembrane region" description="Helical" evidence="1">
    <location>
        <begin position="348"/>
        <end position="366"/>
    </location>
</feature>
<feature type="transmembrane region" description="Helical" evidence="1">
    <location>
        <begin position="315"/>
        <end position="336"/>
    </location>
</feature>
<keyword evidence="1" id="KW-0812">Transmembrane</keyword>
<protein>
    <recommendedName>
        <fullName evidence="4">O-Antigen ligase</fullName>
    </recommendedName>
</protein>
<evidence type="ECO:0008006" key="4">
    <source>
        <dbReference type="Google" id="ProtNLM"/>
    </source>
</evidence>
<feature type="transmembrane region" description="Helical" evidence="1">
    <location>
        <begin position="163"/>
        <end position="180"/>
    </location>
</feature>
<keyword evidence="3" id="KW-1185">Reference proteome</keyword>
<comment type="caution">
    <text evidence="2">The sequence shown here is derived from an EMBL/GenBank/DDBJ whole genome shotgun (WGS) entry which is preliminary data.</text>
</comment>
<feature type="transmembrane region" description="Helical" evidence="1">
    <location>
        <begin position="12"/>
        <end position="38"/>
    </location>
</feature>
<dbReference type="EMBL" id="FXTX01000022">
    <property type="protein sequence ID" value="SMP21195.1"/>
    <property type="molecule type" value="Genomic_DNA"/>
</dbReference>
<dbReference type="AlphaFoldDB" id="A0AA45WPF5"/>
<evidence type="ECO:0000256" key="1">
    <source>
        <dbReference type="SAM" id="Phobius"/>
    </source>
</evidence>
<keyword evidence="1" id="KW-0472">Membrane</keyword>
<accession>A0AA45WPF5</accession>